<dbReference type="RefSeq" id="WP_150878858.1">
    <property type="nucleotide sequence ID" value="NZ_VTWS01000005.1"/>
</dbReference>
<dbReference type="Pfam" id="PF01040">
    <property type="entry name" value="UbiA"/>
    <property type="match status" value="1"/>
</dbReference>
<protein>
    <submittedName>
        <fullName evidence="6">Ubiquinone biosynthesis protein UbiA</fullName>
    </submittedName>
</protein>
<keyword evidence="7" id="KW-1185">Reference proteome</keyword>
<evidence type="ECO:0000256" key="5">
    <source>
        <dbReference type="SAM" id="Phobius"/>
    </source>
</evidence>
<keyword evidence="3 5" id="KW-1133">Transmembrane helix</keyword>
<keyword evidence="4 5" id="KW-0472">Membrane</keyword>
<reference evidence="6 7" key="1">
    <citation type="submission" date="2019-09" db="EMBL/GenBank/DDBJ databases">
        <title>Genome Sequence of Larkinella sp MA1.</title>
        <authorList>
            <person name="Srinivasan S."/>
        </authorList>
    </citation>
    <scope>NUCLEOTIDE SEQUENCE [LARGE SCALE GENOMIC DNA]</scope>
    <source>
        <strain evidence="6 7">MA1</strain>
    </source>
</reference>
<feature type="transmembrane region" description="Helical" evidence="5">
    <location>
        <begin position="86"/>
        <end position="112"/>
    </location>
</feature>
<dbReference type="InterPro" id="IPR000537">
    <property type="entry name" value="UbiA_prenyltransferase"/>
</dbReference>
<feature type="transmembrane region" description="Helical" evidence="5">
    <location>
        <begin position="132"/>
        <end position="154"/>
    </location>
</feature>
<comment type="caution">
    <text evidence="6">The sequence shown here is derived from an EMBL/GenBank/DDBJ whole genome shotgun (WGS) entry which is preliminary data.</text>
</comment>
<dbReference type="GO" id="GO:0016765">
    <property type="term" value="F:transferase activity, transferring alkyl or aryl (other than methyl) groups"/>
    <property type="evidence" value="ECO:0007669"/>
    <property type="project" value="InterPro"/>
</dbReference>
<feature type="transmembrane region" description="Helical" evidence="5">
    <location>
        <begin position="234"/>
        <end position="253"/>
    </location>
</feature>
<name>A0A5N1JCX3_9BACT</name>
<evidence type="ECO:0000256" key="3">
    <source>
        <dbReference type="ARBA" id="ARBA00022989"/>
    </source>
</evidence>
<comment type="subcellular location">
    <subcellularLocation>
        <location evidence="1">Membrane</location>
        <topology evidence="1">Multi-pass membrane protein</topology>
    </subcellularLocation>
</comment>
<gene>
    <name evidence="6" type="ORF">F0P93_19315</name>
</gene>
<feature type="transmembrane region" description="Helical" evidence="5">
    <location>
        <begin position="6"/>
        <end position="27"/>
    </location>
</feature>
<dbReference type="AlphaFoldDB" id="A0A5N1JCX3"/>
<evidence type="ECO:0000313" key="6">
    <source>
        <dbReference type="EMBL" id="KAA9349613.1"/>
    </source>
</evidence>
<evidence type="ECO:0000256" key="4">
    <source>
        <dbReference type="ARBA" id="ARBA00023136"/>
    </source>
</evidence>
<feature type="transmembrane region" description="Helical" evidence="5">
    <location>
        <begin position="265"/>
        <end position="289"/>
    </location>
</feature>
<evidence type="ECO:0000256" key="2">
    <source>
        <dbReference type="ARBA" id="ARBA00022692"/>
    </source>
</evidence>
<keyword evidence="6" id="KW-0830">Ubiquinone</keyword>
<organism evidence="6 7">
    <name type="scientific">Larkinella humicola</name>
    <dbReference type="NCBI Taxonomy" id="2607654"/>
    <lineage>
        <taxon>Bacteria</taxon>
        <taxon>Pseudomonadati</taxon>
        <taxon>Bacteroidota</taxon>
        <taxon>Cytophagia</taxon>
        <taxon>Cytophagales</taxon>
        <taxon>Spirosomataceae</taxon>
        <taxon>Larkinella</taxon>
    </lineage>
</organism>
<evidence type="ECO:0000256" key="1">
    <source>
        <dbReference type="ARBA" id="ARBA00004141"/>
    </source>
</evidence>
<dbReference type="EMBL" id="VTWS01000005">
    <property type="protein sequence ID" value="KAA9349613.1"/>
    <property type="molecule type" value="Genomic_DNA"/>
</dbReference>
<sequence length="292" mass="33224">MTFRTVWLHLRVPFSFFLLPVFLFALSQSEQLHRGTLDWGRVAVIGAVIHLLLYPASNAYNSYFDKDEGSIGILETPPPVDKTLFYVAWALDLLALVIGVWIGWPFVAYLLIYGLISKAYSHPIIRLKKYPIASWLVIGLFQGGFTYLMSLQAIDGLPILELAKPRPLLAALLCTLNLLAIYPITQVYQHEEDGRRGDLTMSRLLGVRGTFLNTLIWFTLSLAGFYAYFRGETVFWLFPVCLLPGVLYFLFWANRVFRDERQADFRSAMTMTLLAGTGLNVFFLFLLVLTDS</sequence>
<accession>A0A5N1JCX3</accession>
<feature type="transmembrane region" description="Helical" evidence="5">
    <location>
        <begin position="205"/>
        <end position="228"/>
    </location>
</feature>
<keyword evidence="2 5" id="KW-0812">Transmembrane</keyword>
<proteinExistence type="predicted"/>
<evidence type="ECO:0000313" key="7">
    <source>
        <dbReference type="Proteomes" id="UP000326344"/>
    </source>
</evidence>
<dbReference type="GO" id="GO:0016020">
    <property type="term" value="C:membrane"/>
    <property type="evidence" value="ECO:0007669"/>
    <property type="project" value="UniProtKB-SubCell"/>
</dbReference>
<feature type="transmembrane region" description="Helical" evidence="5">
    <location>
        <begin position="166"/>
        <end position="184"/>
    </location>
</feature>
<dbReference type="Proteomes" id="UP000326344">
    <property type="component" value="Unassembled WGS sequence"/>
</dbReference>
<feature type="transmembrane region" description="Helical" evidence="5">
    <location>
        <begin position="39"/>
        <end position="57"/>
    </location>
</feature>